<dbReference type="RefSeq" id="WP_008042969.1">
    <property type="nucleotide sequence ID" value="NZ_CH724149.1"/>
</dbReference>
<name>A4BI53_9GAMM</name>
<comment type="caution">
    <text evidence="2">The sequence shown here is derived from an EMBL/GenBank/DDBJ whole genome shotgun (WGS) entry which is preliminary data.</text>
</comment>
<evidence type="ECO:0000256" key="1">
    <source>
        <dbReference type="SAM" id="SignalP"/>
    </source>
</evidence>
<evidence type="ECO:0000313" key="3">
    <source>
        <dbReference type="Proteomes" id="UP000005953"/>
    </source>
</evidence>
<dbReference type="OrthoDB" id="332829at2"/>
<sequence length="105" mass="11392">MKLISKSKSALLCAGLGIFLSGCASVTISPVDAPKLTSTPTYEQRMDFFFWGLTPDVQQVSVNDVCVGTGVRQMQAQTKLEDGIFTVITLGIFSPRSVKVWCEEA</sequence>
<feature type="signal peptide" evidence="1">
    <location>
        <begin position="1"/>
        <end position="24"/>
    </location>
</feature>
<reference evidence="2 3" key="1">
    <citation type="submission" date="2006-02" db="EMBL/GenBank/DDBJ databases">
        <authorList>
            <person name="Pinhassi J."/>
            <person name="Pedros-Alio C."/>
            <person name="Ferriera S."/>
            <person name="Johnson J."/>
            <person name="Kravitz S."/>
            <person name="Halpern A."/>
            <person name="Remington K."/>
            <person name="Beeson K."/>
            <person name="Tran B."/>
            <person name="Rogers Y.-H."/>
            <person name="Friedman R."/>
            <person name="Venter J.C."/>
        </authorList>
    </citation>
    <scope>NUCLEOTIDE SEQUENCE [LARGE SCALE GENOMIC DNA]</scope>
    <source>
        <strain evidence="2 3">MED297</strain>
    </source>
</reference>
<evidence type="ECO:0000313" key="2">
    <source>
        <dbReference type="EMBL" id="EAR08196.1"/>
    </source>
</evidence>
<gene>
    <name evidence="2" type="ORF">MED297_14695</name>
</gene>
<dbReference type="InterPro" id="IPR010438">
    <property type="entry name" value="Lambda_Bor"/>
</dbReference>
<dbReference type="STRING" id="314283.MED297_14695"/>
<keyword evidence="1" id="KW-0732">Signal</keyword>
<accession>A4BI53</accession>
<dbReference type="HOGENOM" id="CLU_173183_0_1_6"/>
<keyword evidence="3" id="KW-1185">Reference proteome</keyword>
<protein>
    <recommendedName>
        <fullName evidence="4">Bor family protein</fullName>
    </recommendedName>
</protein>
<dbReference type="Pfam" id="PF06291">
    <property type="entry name" value="Lambda_Bor"/>
    <property type="match status" value="1"/>
</dbReference>
<dbReference type="AlphaFoldDB" id="A4BI53"/>
<feature type="chain" id="PRO_5002666692" description="Bor family protein" evidence="1">
    <location>
        <begin position="25"/>
        <end position="105"/>
    </location>
</feature>
<dbReference type="PROSITE" id="PS51257">
    <property type="entry name" value="PROKAR_LIPOPROTEIN"/>
    <property type="match status" value="1"/>
</dbReference>
<dbReference type="Proteomes" id="UP000005953">
    <property type="component" value="Unassembled WGS sequence"/>
</dbReference>
<proteinExistence type="predicted"/>
<organism evidence="2 3">
    <name type="scientific">Reinekea blandensis MED297</name>
    <dbReference type="NCBI Taxonomy" id="314283"/>
    <lineage>
        <taxon>Bacteria</taxon>
        <taxon>Pseudomonadati</taxon>
        <taxon>Pseudomonadota</taxon>
        <taxon>Gammaproteobacteria</taxon>
        <taxon>Oceanospirillales</taxon>
        <taxon>Saccharospirillaceae</taxon>
        <taxon>Reinekea</taxon>
    </lineage>
</organism>
<evidence type="ECO:0008006" key="4">
    <source>
        <dbReference type="Google" id="ProtNLM"/>
    </source>
</evidence>
<dbReference type="EMBL" id="AAOE01000024">
    <property type="protein sequence ID" value="EAR08196.1"/>
    <property type="molecule type" value="Genomic_DNA"/>
</dbReference>